<sequence>MTQNSIPNLVCYFARHGERIDHIDSTWTDTTSTPYDPPLSKEGFLQAKATGVHLADVEHRFTEKTACENISTEVHFITSPFIRCVQTALCIASGLTQQNRKLHSNEKASRLPPVKYTLNIEPGVGEWMSSDYAFIEQATSEIATTRKTELRKGFQEVVEKEELGELPLKVNWEYEPARTELASFPETFGEMCRRIQGTFEKIVSRVVSNTNSTAFPSVNNSSTRTILIFVTHGAVIKPLLFYTIHKYALPNIHYCCLSRVHVDEIVDSEDTENQANTLSWKADLIVTTSHL</sequence>
<dbReference type="InterPro" id="IPR051710">
    <property type="entry name" value="Phosphatase_SH3-domain"/>
</dbReference>
<evidence type="ECO:0000313" key="1">
    <source>
        <dbReference type="EMBL" id="KAK9760422.1"/>
    </source>
</evidence>
<dbReference type="PANTHER" id="PTHR16469">
    <property type="entry name" value="UBIQUITIN-ASSOCIATED AND SH3 DOMAIN-CONTAINING BA-RELATED"/>
    <property type="match status" value="1"/>
</dbReference>
<dbReference type="Gene3D" id="3.40.50.1240">
    <property type="entry name" value="Phosphoglycerate mutase-like"/>
    <property type="match status" value="1"/>
</dbReference>
<dbReference type="InterPro" id="IPR029033">
    <property type="entry name" value="His_PPase_superfam"/>
</dbReference>
<dbReference type="SMART" id="SM00855">
    <property type="entry name" value="PGAM"/>
    <property type="match status" value="1"/>
</dbReference>
<gene>
    <name evidence="1" type="ORF">K7432_015541</name>
</gene>
<comment type="caution">
    <text evidence="1">The sequence shown here is derived from an EMBL/GenBank/DDBJ whole genome shotgun (WGS) entry which is preliminary data.</text>
</comment>
<dbReference type="CDD" id="cd07067">
    <property type="entry name" value="HP_PGM_like"/>
    <property type="match status" value="1"/>
</dbReference>
<dbReference type="EMBL" id="JASJQH010002151">
    <property type="protein sequence ID" value="KAK9760422.1"/>
    <property type="molecule type" value="Genomic_DNA"/>
</dbReference>
<evidence type="ECO:0008006" key="3">
    <source>
        <dbReference type="Google" id="ProtNLM"/>
    </source>
</evidence>
<protein>
    <recommendedName>
        <fullName evidence="3">Phosphoglycerate mutase-like protein</fullName>
    </recommendedName>
</protein>
<dbReference type="Proteomes" id="UP001479436">
    <property type="component" value="Unassembled WGS sequence"/>
</dbReference>
<dbReference type="SUPFAM" id="SSF53254">
    <property type="entry name" value="Phosphoglycerate mutase-like"/>
    <property type="match status" value="1"/>
</dbReference>
<organism evidence="1 2">
    <name type="scientific">Basidiobolus ranarum</name>
    <dbReference type="NCBI Taxonomy" id="34480"/>
    <lineage>
        <taxon>Eukaryota</taxon>
        <taxon>Fungi</taxon>
        <taxon>Fungi incertae sedis</taxon>
        <taxon>Zoopagomycota</taxon>
        <taxon>Entomophthoromycotina</taxon>
        <taxon>Basidiobolomycetes</taxon>
        <taxon>Basidiobolales</taxon>
        <taxon>Basidiobolaceae</taxon>
        <taxon>Basidiobolus</taxon>
    </lineage>
</organism>
<evidence type="ECO:0000313" key="2">
    <source>
        <dbReference type="Proteomes" id="UP001479436"/>
    </source>
</evidence>
<dbReference type="PANTHER" id="PTHR16469:SF27">
    <property type="entry name" value="UBIQUITIN-ASSOCIATED AND SH3 DOMAIN-CONTAINING BA-RELATED"/>
    <property type="match status" value="1"/>
</dbReference>
<name>A0ABR2WG00_9FUNG</name>
<reference evidence="1 2" key="1">
    <citation type="submission" date="2023-04" db="EMBL/GenBank/DDBJ databases">
        <title>Genome of Basidiobolus ranarum AG-B5.</title>
        <authorList>
            <person name="Stajich J.E."/>
            <person name="Carter-House D."/>
            <person name="Gryganskyi A."/>
        </authorList>
    </citation>
    <scope>NUCLEOTIDE SEQUENCE [LARGE SCALE GENOMIC DNA]</scope>
    <source>
        <strain evidence="1 2">AG-B5</strain>
    </source>
</reference>
<keyword evidence="2" id="KW-1185">Reference proteome</keyword>
<dbReference type="InterPro" id="IPR013078">
    <property type="entry name" value="His_Pase_superF_clade-1"/>
</dbReference>
<accession>A0ABR2WG00</accession>
<dbReference type="Pfam" id="PF00300">
    <property type="entry name" value="His_Phos_1"/>
    <property type="match status" value="1"/>
</dbReference>
<proteinExistence type="predicted"/>